<organism evidence="5 6">
    <name type="scientific">Roseimaritima ulvae</name>
    <dbReference type="NCBI Taxonomy" id="980254"/>
    <lineage>
        <taxon>Bacteria</taxon>
        <taxon>Pseudomonadati</taxon>
        <taxon>Planctomycetota</taxon>
        <taxon>Planctomycetia</taxon>
        <taxon>Pirellulales</taxon>
        <taxon>Pirellulaceae</taxon>
        <taxon>Roseimaritima</taxon>
    </lineage>
</organism>
<dbReference type="Gene3D" id="1.10.443.10">
    <property type="entry name" value="Intergrase catalytic core"/>
    <property type="match status" value="1"/>
</dbReference>
<reference evidence="5 6" key="1">
    <citation type="submission" date="2019-08" db="EMBL/GenBank/DDBJ databases">
        <title>Deep-cultivation of Planctomycetes and their phenomic and genomic characterization uncovers novel biology.</title>
        <authorList>
            <person name="Wiegand S."/>
            <person name="Jogler M."/>
            <person name="Boedeker C."/>
            <person name="Pinto D."/>
            <person name="Vollmers J."/>
            <person name="Rivas-Marin E."/>
            <person name="Kohn T."/>
            <person name="Peeters S.H."/>
            <person name="Heuer A."/>
            <person name="Rast P."/>
            <person name="Oberbeckmann S."/>
            <person name="Bunk B."/>
            <person name="Jeske O."/>
            <person name="Meyerdierks A."/>
            <person name="Storesund J.E."/>
            <person name="Kallscheuer N."/>
            <person name="Luecker S."/>
            <person name="Lage O.M."/>
            <person name="Pohl T."/>
            <person name="Merkel B.J."/>
            <person name="Hornburger P."/>
            <person name="Mueller R.-W."/>
            <person name="Bruemmer F."/>
            <person name="Labrenz M."/>
            <person name="Spormann A.M."/>
            <person name="Op den Camp H."/>
            <person name="Overmann J."/>
            <person name="Amann R."/>
            <person name="Jetten M.S.M."/>
            <person name="Mascher T."/>
            <person name="Medema M.H."/>
            <person name="Devos D.P."/>
            <person name="Kaster A.-K."/>
            <person name="Ovreas L."/>
            <person name="Rohde M."/>
            <person name="Galperin M.Y."/>
            <person name="Jogler C."/>
        </authorList>
    </citation>
    <scope>NUCLEOTIDE SEQUENCE [LARGE SCALE GENOMIC DNA]</scope>
    <source>
        <strain evidence="5 6">UC8</strain>
    </source>
</reference>
<feature type="domain" description="Tyr recombinase" evidence="4">
    <location>
        <begin position="182"/>
        <end position="363"/>
    </location>
</feature>
<evidence type="ECO:0000256" key="1">
    <source>
        <dbReference type="ARBA" id="ARBA00008857"/>
    </source>
</evidence>
<evidence type="ECO:0000256" key="3">
    <source>
        <dbReference type="ARBA" id="ARBA00023172"/>
    </source>
</evidence>
<protein>
    <submittedName>
        <fullName evidence="5">Site-specific tyrosine recombinase XerC</fullName>
    </submittedName>
</protein>
<dbReference type="InterPro" id="IPR011010">
    <property type="entry name" value="DNA_brk_join_enz"/>
</dbReference>
<evidence type="ECO:0000313" key="5">
    <source>
        <dbReference type="EMBL" id="QEG41344.1"/>
    </source>
</evidence>
<dbReference type="InterPro" id="IPR050808">
    <property type="entry name" value="Phage_Integrase"/>
</dbReference>
<accession>A0A5B9QQS3</accession>
<dbReference type="EMBL" id="CP042914">
    <property type="protein sequence ID" value="QEG41344.1"/>
    <property type="molecule type" value="Genomic_DNA"/>
</dbReference>
<evidence type="ECO:0000313" key="6">
    <source>
        <dbReference type="Proteomes" id="UP000325286"/>
    </source>
</evidence>
<dbReference type="KEGG" id="rul:UC8_33630"/>
<evidence type="ECO:0000256" key="2">
    <source>
        <dbReference type="ARBA" id="ARBA00022908"/>
    </source>
</evidence>
<proteinExistence type="inferred from homology"/>
<evidence type="ECO:0000259" key="4">
    <source>
        <dbReference type="PROSITE" id="PS51898"/>
    </source>
</evidence>
<sequence length="380" mass="43210">MAKSTVARRKRKVPLSVHKASGLWCKVHKGKRYYFEKVADDPQGTKSLDQWLEIRAGRTPKSSGDVLVKDICNEWLAHKQAKLDAGEIAQDTWDEYHHTCELVTGSIDKHSEAATLLPSDFAKLRATMAKRYGPTVLGKHIGQVRSLFKYGYEAGLIDRPAKFGPGFKKPPAKVMRKTRLDRGDQDFTAAEVRQLLKTRNHNWRAMILLGVQGGFGNRDVAELSIEVVDLKTGWIEYARAKTATQRRVPLWPETVEAIREVIERHPGGTDRLFVGRRGRDFTDSNAHGNNRISAAFRRVLTSQGFPEAGRGFYCLRRSFQTQAEECGDIIAVKHIMGHIPPENDMSSRYRQRVNDARLRRAVDAVHRWLWPRPFVGEMTQ</sequence>
<dbReference type="PANTHER" id="PTHR30629:SF2">
    <property type="entry name" value="PROPHAGE INTEGRASE INTS-RELATED"/>
    <property type="match status" value="1"/>
</dbReference>
<dbReference type="PROSITE" id="PS51898">
    <property type="entry name" value="TYR_RECOMBINASE"/>
    <property type="match status" value="1"/>
</dbReference>
<keyword evidence="6" id="KW-1185">Reference proteome</keyword>
<dbReference type="SUPFAM" id="SSF56349">
    <property type="entry name" value="DNA breaking-rejoining enzymes"/>
    <property type="match status" value="1"/>
</dbReference>
<dbReference type="InterPro" id="IPR002104">
    <property type="entry name" value="Integrase_catalytic"/>
</dbReference>
<keyword evidence="3" id="KW-0233">DNA recombination</keyword>
<dbReference type="PANTHER" id="PTHR30629">
    <property type="entry name" value="PROPHAGE INTEGRASE"/>
    <property type="match status" value="1"/>
</dbReference>
<name>A0A5B9QQS3_9BACT</name>
<dbReference type="GO" id="GO:0006310">
    <property type="term" value="P:DNA recombination"/>
    <property type="evidence" value="ECO:0007669"/>
    <property type="project" value="UniProtKB-KW"/>
</dbReference>
<dbReference type="Pfam" id="PF00589">
    <property type="entry name" value="Phage_integrase"/>
    <property type="match status" value="1"/>
</dbReference>
<dbReference type="InterPro" id="IPR013762">
    <property type="entry name" value="Integrase-like_cat_sf"/>
</dbReference>
<dbReference type="Proteomes" id="UP000325286">
    <property type="component" value="Chromosome"/>
</dbReference>
<dbReference type="AlphaFoldDB" id="A0A5B9QQS3"/>
<dbReference type="GO" id="GO:0003677">
    <property type="term" value="F:DNA binding"/>
    <property type="evidence" value="ECO:0007669"/>
    <property type="project" value="InterPro"/>
</dbReference>
<dbReference type="OrthoDB" id="246806at2"/>
<dbReference type="GO" id="GO:0015074">
    <property type="term" value="P:DNA integration"/>
    <property type="evidence" value="ECO:0007669"/>
    <property type="project" value="UniProtKB-KW"/>
</dbReference>
<keyword evidence="2" id="KW-0229">DNA integration</keyword>
<comment type="similarity">
    <text evidence="1">Belongs to the 'phage' integrase family.</text>
</comment>
<gene>
    <name evidence="5" type="ORF">UC8_33630</name>
</gene>